<organism evidence="1 2">
    <name type="scientific">Brevibacillus reuszeri</name>
    <dbReference type="NCBI Taxonomy" id="54915"/>
    <lineage>
        <taxon>Bacteria</taxon>
        <taxon>Bacillati</taxon>
        <taxon>Bacillota</taxon>
        <taxon>Bacilli</taxon>
        <taxon>Bacillales</taxon>
        <taxon>Paenibacillaceae</taxon>
        <taxon>Brevibacillus</taxon>
    </lineage>
</organism>
<dbReference type="EMBL" id="BJON01000031">
    <property type="protein sequence ID" value="GED72603.1"/>
    <property type="molecule type" value="Genomic_DNA"/>
</dbReference>
<proteinExistence type="predicted"/>
<accession>A0ABQ0U0M1</accession>
<name>A0ABQ0U0M1_9BACL</name>
<evidence type="ECO:0000313" key="1">
    <source>
        <dbReference type="EMBL" id="GED72603.1"/>
    </source>
</evidence>
<protein>
    <submittedName>
        <fullName evidence="1">Uncharacterized protein</fullName>
    </submittedName>
</protein>
<keyword evidence="2" id="KW-1185">Reference proteome</keyword>
<gene>
    <name evidence="1" type="ORF">BRE01_63050</name>
</gene>
<sequence length="93" mass="10458">MPVGLYGGYYHESNNKVITILSGLPWINTRLKRIEAIIEGNRNKIESVLSSQSEIQYVSSVSKISDKLRMPTKSSSTPKRSLADIVSKYKLDK</sequence>
<reference evidence="1 2" key="1">
    <citation type="submission" date="2019-06" db="EMBL/GenBank/DDBJ databases">
        <title>Whole genome shotgun sequence of Brevibacillus reuszeri NBRC 15719.</title>
        <authorList>
            <person name="Hosoyama A."/>
            <person name="Uohara A."/>
            <person name="Ohji S."/>
            <person name="Ichikawa N."/>
        </authorList>
    </citation>
    <scope>NUCLEOTIDE SEQUENCE [LARGE SCALE GENOMIC DNA]</scope>
    <source>
        <strain evidence="1 2">NBRC 15719</strain>
    </source>
</reference>
<comment type="caution">
    <text evidence="1">The sequence shown here is derived from an EMBL/GenBank/DDBJ whole genome shotgun (WGS) entry which is preliminary data.</text>
</comment>
<evidence type="ECO:0000313" key="2">
    <source>
        <dbReference type="Proteomes" id="UP000319578"/>
    </source>
</evidence>
<dbReference type="Proteomes" id="UP000319578">
    <property type="component" value="Unassembled WGS sequence"/>
</dbReference>